<sequence>MTIALWVNEKSRQKGQNKRILFLDVNEMFRKVKASFNNGHTYWTENNIMTVIRSSDLLILDDLGSESLFSGKQASKYVQQFLFAIVNAHHSIITTTNLEP</sequence>
<dbReference type="EMBL" id="FOTJ01000001">
    <property type="protein sequence ID" value="SFL15142.1"/>
    <property type="molecule type" value="Genomic_DNA"/>
</dbReference>
<gene>
    <name evidence="1" type="ORF">SAMN05216438_101549</name>
</gene>
<reference evidence="1 2" key="1">
    <citation type="submission" date="2016-10" db="EMBL/GenBank/DDBJ databases">
        <authorList>
            <person name="de Groot N.N."/>
        </authorList>
    </citation>
    <scope>NUCLEOTIDE SEQUENCE [LARGE SCALE GENOMIC DNA]</scope>
    <source>
        <strain evidence="1 2">M79</strain>
    </source>
</reference>
<dbReference type="InterPro" id="IPR027417">
    <property type="entry name" value="P-loop_NTPase"/>
</dbReference>
<dbReference type="Gene3D" id="3.40.50.300">
    <property type="entry name" value="P-loop containing nucleotide triphosphate hydrolases"/>
    <property type="match status" value="1"/>
</dbReference>
<protein>
    <submittedName>
        <fullName evidence="1">DNA replication protein DnaC</fullName>
    </submittedName>
</protein>
<evidence type="ECO:0000313" key="1">
    <source>
        <dbReference type="EMBL" id="SFL15142.1"/>
    </source>
</evidence>
<dbReference type="Proteomes" id="UP000181969">
    <property type="component" value="Unassembled WGS sequence"/>
</dbReference>
<dbReference type="RefSeq" id="WP_256211050.1">
    <property type="nucleotide sequence ID" value="NZ_FOTJ01000001.1"/>
</dbReference>
<accession>A0A1I4FAW1</accession>
<dbReference type="AlphaFoldDB" id="A0A1I4FAW1"/>
<evidence type="ECO:0000313" key="2">
    <source>
        <dbReference type="Proteomes" id="UP000181969"/>
    </source>
</evidence>
<name>A0A1I4FAW1_9LACT</name>
<proteinExistence type="predicted"/>
<organism evidence="1 2">
    <name type="scientific">Lactococcus garvieae</name>
    <dbReference type="NCBI Taxonomy" id="1363"/>
    <lineage>
        <taxon>Bacteria</taxon>
        <taxon>Bacillati</taxon>
        <taxon>Bacillota</taxon>
        <taxon>Bacilli</taxon>
        <taxon>Lactobacillales</taxon>
        <taxon>Streptococcaceae</taxon>
        <taxon>Lactococcus</taxon>
    </lineage>
</organism>